<dbReference type="PROSITE" id="PS50888">
    <property type="entry name" value="BHLH"/>
    <property type="match status" value="1"/>
</dbReference>
<evidence type="ECO:0000313" key="8">
    <source>
        <dbReference type="EMBL" id="EFJ14637.1"/>
    </source>
</evidence>
<evidence type="ECO:0000256" key="5">
    <source>
        <dbReference type="SAM" id="Coils"/>
    </source>
</evidence>
<keyword evidence="3" id="KW-0804">Transcription</keyword>
<dbReference type="SMART" id="SM00353">
    <property type="entry name" value="HLH"/>
    <property type="match status" value="1"/>
</dbReference>
<dbReference type="InterPro" id="IPR044579">
    <property type="entry name" value="bHLH11/121"/>
</dbReference>
<name>D8SLD3_SELML</name>
<keyword evidence="2" id="KW-0238">DNA-binding</keyword>
<evidence type="ECO:0000259" key="7">
    <source>
        <dbReference type="PROSITE" id="PS50888"/>
    </source>
</evidence>
<sequence length="272" mass="29613">MTQEVCEQRPSGPAGTSLVSRKVHKADREKLRRDKLNEQFAELAAVLDPEKPKQDKASILGDSLQAVKNLRVEIKRLRIERGTLFDESRDLKRERDDLEEEKAALEKQTDELEVQVQQLFRSAAAVPCFKQPAAPGPSPAFAAAATTLRPHVAPPLNTANPFVYLTSPSSCMGRVERPCAQYPVADFLSKVQSSHGFQPTGRGAPPLGPGSRRGDHHVQQCCLGCRDGDSDDIQLHLGQPPSRHEIDTDLHLQLSSSPSSSSAAKGASLCPS</sequence>
<organism evidence="9">
    <name type="scientific">Selaginella moellendorffii</name>
    <name type="common">Spikemoss</name>
    <dbReference type="NCBI Taxonomy" id="88036"/>
    <lineage>
        <taxon>Eukaryota</taxon>
        <taxon>Viridiplantae</taxon>
        <taxon>Streptophyta</taxon>
        <taxon>Embryophyta</taxon>
        <taxon>Tracheophyta</taxon>
        <taxon>Lycopodiopsida</taxon>
        <taxon>Selaginellales</taxon>
        <taxon>Selaginellaceae</taxon>
        <taxon>Selaginella</taxon>
    </lineage>
</organism>
<dbReference type="InterPro" id="IPR036638">
    <property type="entry name" value="HLH_DNA-bd_sf"/>
</dbReference>
<dbReference type="HOGENOM" id="CLU_1024510_0_0_1"/>
<dbReference type="GO" id="GO:0003700">
    <property type="term" value="F:DNA-binding transcription factor activity"/>
    <property type="evidence" value="ECO:0007669"/>
    <property type="project" value="InterPro"/>
</dbReference>
<dbReference type="AlphaFoldDB" id="D8SLD3"/>
<dbReference type="OMA" id="PSRHEID"/>
<dbReference type="Gene3D" id="4.10.280.10">
    <property type="entry name" value="Helix-loop-helix DNA-binding domain"/>
    <property type="match status" value="1"/>
</dbReference>
<dbReference type="OrthoDB" id="515493at2759"/>
<dbReference type="Proteomes" id="UP000001514">
    <property type="component" value="Unassembled WGS sequence"/>
</dbReference>
<dbReference type="InterPro" id="IPR057075">
    <property type="entry name" value="bHLH_IRO3"/>
</dbReference>
<dbReference type="GO" id="GO:0046983">
    <property type="term" value="F:protein dimerization activity"/>
    <property type="evidence" value="ECO:0007669"/>
    <property type="project" value="InterPro"/>
</dbReference>
<evidence type="ECO:0000256" key="1">
    <source>
        <dbReference type="ARBA" id="ARBA00023015"/>
    </source>
</evidence>
<protein>
    <recommendedName>
        <fullName evidence="7">BHLH domain-containing protein</fullName>
    </recommendedName>
</protein>
<evidence type="ECO:0000256" key="4">
    <source>
        <dbReference type="ARBA" id="ARBA00023242"/>
    </source>
</evidence>
<evidence type="ECO:0000256" key="2">
    <source>
        <dbReference type="ARBA" id="ARBA00023125"/>
    </source>
</evidence>
<dbReference type="GO" id="GO:0005634">
    <property type="term" value="C:nucleus"/>
    <property type="evidence" value="ECO:0000318"/>
    <property type="project" value="GO_Central"/>
</dbReference>
<dbReference type="Gramene" id="EFJ14637">
    <property type="protein sequence ID" value="EFJ14637"/>
    <property type="gene ID" value="SELMODRAFT_445783"/>
</dbReference>
<dbReference type="STRING" id="88036.D8SLD3"/>
<proteinExistence type="predicted"/>
<feature type="region of interest" description="Disordered" evidence="6">
    <location>
        <begin position="193"/>
        <end position="215"/>
    </location>
</feature>
<dbReference type="GO" id="GO:0006879">
    <property type="term" value="P:intracellular iron ion homeostasis"/>
    <property type="evidence" value="ECO:0000318"/>
    <property type="project" value="GO_Central"/>
</dbReference>
<dbReference type="KEGG" id="smo:SELMODRAFT_445783"/>
<feature type="region of interest" description="Disordered" evidence="6">
    <location>
        <begin position="233"/>
        <end position="272"/>
    </location>
</feature>
<dbReference type="PANTHER" id="PTHR47001:SF1">
    <property type="entry name" value="TRANSCRIPTION FACTOR BHLH11"/>
    <property type="match status" value="1"/>
</dbReference>
<keyword evidence="9" id="KW-1185">Reference proteome</keyword>
<dbReference type="GO" id="GO:0000976">
    <property type="term" value="F:transcription cis-regulatory region binding"/>
    <property type="evidence" value="ECO:0000318"/>
    <property type="project" value="GO_Central"/>
</dbReference>
<dbReference type="InParanoid" id="D8SLD3"/>
<dbReference type="CDD" id="cd14686">
    <property type="entry name" value="bZIP"/>
    <property type="match status" value="1"/>
</dbReference>
<evidence type="ECO:0000256" key="6">
    <source>
        <dbReference type="SAM" id="MobiDB-lite"/>
    </source>
</evidence>
<keyword evidence="5" id="KW-0175">Coiled coil</keyword>
<reference evidence="8 9" key="1">
    <citation type="journal article" date="2011" name="Science">
        <title>The Selaginella genome identifies genetic changes associated with the evolution of vascular plants.</title>
        <authorList>
            <person name="Banks J.A."/>
            <person name="Nishiyama T."/>
            <person name="Hasebe M."/>
            <person name="Bowman J.L."/>
            <person name="Gribskov M."/>
            <person name="dePamphilis C."/>
            <person name="Albert V.A."/>
            <person name="Aono N."/>
            <person name="Aoyama T."/>
            <person name="Ambrose B.A."/>
            <person name="Ashton N.W."/>
            <person name="Axtell M.J."/>
            <person name="Barker E."/>
            <person name="Barker M.S."/>
            <person name="Bennetzen J.L."/>
            <person name="Bonawitz N.D."/>
            <person name="Chapple C."/>
            <person name="Cheng C."/>
            <person name="Correa L.G."/>
            <person name="Dacre M."/>
            <person name="DeBarry J."/>
            <person name="Dreyer I."/>
            <person name="Elias M."/>
            <person name="Engstrom E.M."/>
            <person name="Estelle M."/>
            <person name="Feng L."/>
            <person name="Finet C."/>
            <person name="Floyd S.K."/>
            <person name="Frommer W.B."/>
            <person name="Fujita T."/>
            <person name="Gramzow L."/>
            <person name="Gutensohn M."/>
            <person name="Harholt J."/>
            <person name="Hattori M."/>
            <person name="Heyl A."/>
            <person name="Hirai T."/>
            <person name="Hiwatashi Y."/>
            <person name="Ishikawa M."/>
            <person name="Iwata M."/>
            <person name="Karol K.G."/>
            <person name="Koehler B."/>
            <person name="Kolukisaoglu U."/>
            <person name="Kubo M."/>
            <person name="Kurata T."/>
            <person name="Lalonde S."/>
            <person name="Li K."/>
            <person name="Li Y."/>
            <person name="Litt A."/>
            <person name="Lyons E."/>
            <person name="Manning G."/>
            <person name="Maruyama T."/>
            <person name="Michael T.P."/>
            <person name="Mikami K."/>
            <person name="Miyazaki S."/>
            <person name="Morinaga S."/>
            <person name="Murata T."/>
            <person name="Mueller-Roeber B."/>
            <person name="Nelson D.R."/>
            <person name="Obara M."/>
            <person name="Oguri Y."/>
            <person name="Olmstead R.G."/>
            <person name="Onodera N."/>
            <person name="Petersen B.L."/>
            <person name="Pils B."/>
            <person name="Prigge M."/>
            <person name="Rensing S.A."/>
            <person name="Riano-Pachon D.M."/>
            <person name="Roberts A.W."/>
            <person name="Sato Y."/>
            <person name="Scheller H.V."/>
            <person name="Schulz B."/>
            <person name="Schulz C."/>
            <person name="Shakirov E.V."/>
            <person name="Shibagaki N."/>
            <person name="Shinohara N."/>
            <person name="Shippen D.E."/>
            <person name="Soerensen I."/>
            <person name="Sotooka R."/>
            <person name="Sugimoto N."/>
            <person name="Sugita M."/>
            <person name="Sumikawa N."/>
            <person name="Tanurdzic M."/>
            <person name="Theissen G."/>
            <person name="Ulvskov P."/>
            <person name="Wakazuki S."/>
            <person name="Weng J.K."/>
            <person name="Willats W.W."/>
            <person name="Wipf D."/>
            <person name="Wolf P.G."/>
            <person name="Yang L."/>
            <person name="Zimmer A.D."/>
            <person name="Zhu Q."/>
            <person name="Mitros T."/>
            <person name="Hellsten U."/>
            <person name="Loque D."/>
            <person name="Otillar R."/>
            <person name="Salamov A."/>
            <person name="Schmutz J."/>
            <person name="Shapiro H."/>
            <person name="Lindquist E."/>
            <person name="Lucas S."/>
            <person name="Rokhsar D."/>
            <person name="Grigoriev I.V."/>
        </authorList>
    </citation>
    <scope>NUCLEOTIDE SEQUENCE [LARGE SCALE GENOMIC DNA]</scope>
</reference>
<evidence type="ECO:0000256" key="3">
    <source>
        <dbReference type="ARBA" id="ARBA00023163"/>
    </source>
</evidence>
<feature type="compositionally biased region" description="Low complexity" evidence="6">
    <location>
        <begin position="255"/>
        <end position="272"/>
    </location>
</feature>
<dbReference type="EMBL" id="GL377626">
    <property type="protein sequence ID" value="EFJ14637.1"/>
    <property type="molecule type" value="Genomic_DNA"/>
</dbReference>
<keyword evidence="4" id="KW-0539">Nucleus</keyword>
<dbReference type="PANTHER" id="PTHR47001">
    <property type="entry name" value="TRANSCRIPTION FACTOR BHLH121"/>
    <property type="match status" value="1"/>
</dbReference>
<dbReference type="eggNOG" id="ENOG502QRHF">
    <property type="taxonomic scope" value="Eukaryota"/>
</dbReference>
<dbReference type="Pfam" id="PF23177">
    <property type="entry name" value="bHLH_IRO3"/>
    <property type="match status" value="1"/>
</dbReference>
<keyword evidence="1" id="KW-0805">Transcription regulation</keyword>
<gene>
    <name evidence="8" type="ORF">SELMODRAFT_445783</name>
</gene>
<feature type="coiled-coil region" evidence="5">
    <location>
        <begin position="60"/>
        <end position="122"/>
    </location>
</feature>
<dbReference type="InterPro" id="IPR011598">
    <property type="entry name" value="bHLH_dom"/>
</dbReference>
<dbReference type="SUPFAM" id="SSF47459">
    <property type="entry name" value="HLH, helix-loop-helix DNA-binding domain"/>
    <property type="match status" value="1"/>
</dbReference>
<accession>D8SLD3</accession>
<evidence type="ECO:0000313" key="9">
    <source>
        <dbReference type="Proteomes" id="UP000001514"/>
    </source>
</evidence>
<feature type="domain" description="BHLH" evidence="7">
    <location>
        <begin position="20"/>
        <end position="70"/>
    </location>
</feature>
<feature type="region of interest" description="Disordered" evidence="6">
    <location>
        <begin position="1"/>
        <end position="31"/>
    </location>
</feature>